<dbReference type="Proteomes" id="UP000193560">
    <property type="component" value="Unassembled WGS sequence"/>
</dbReference>
<dbReference type="InterPro" id="IPR029063">
    <property type="entry name" value="SAM-dependent_MTases_sf"/>
</dbReference>
<dbReference type="PANTHER" id="PTHR12843:SF5">
    <property type="entry name" value="EEF1A LYSINE METHYLTRANSFERASE 2"/>
    <property type="match status" value="1"/>
</dbReference>
<sequence>MDRPDPQDFEASALGTKSYWDTVYDRENTNFKEIGDIGEVWFGEDSVERMVDWVMDHVQDPKTKVLDLGCGNGHLLLALADEGFRDLTGIDYSSSAITLAQSVAKEREREDIDYCTVDFVKGEGDDTWEHGKKAQAYQLVLDKGTFDAISLHPDQERAKAEGKPGPRESYVSSVYNLMDKNSNSVLLITSCNWTMDELINHFGNYFRYSSHVKYPTFSFGGQTGSKICTVAFEPLPTPL</sequence>
<dbReference type="SUPFAM" id="SSF53335">
    <property type="entry name" value="S-adenosyl-L-methionine-dependent methyltransferases"/>
    <property type="match status" value="1"/>
</dbReference>
<keyword evidence="1" id="KW-0963">Cytoplasm</keyword>
<name>A0A1X2IMR5_9FUNG</name>
<accession>A0A1X2IMR5</accession>
<reference evidence="6 7" key="1">
    <citation type="submission" date="2016-07" db="EMBL/GenBank/DDBJ databases">
        <title>Pervasive Adenine N6-methylation of Active Genes in Fungi.</title>
        <authorList>
            <consortium name="DOE Joint Genome Institute"/>
            <person name="Mondo S.J."/>
            <person name="Dannebaum R.O."/>
            <person name="Kuo R.C."/>
            <person name="Labutti K."/>
            <person name="Haridas S."/>
            <person name="Kuo A."/>
            <person name="Salamov A."/>
            <person name="Ahrendt S.R."/>
            <person name="Lipzen A."/>
            <person name="Sullivan W."/>
            <person name="Andreopoulos W.B."/>
            <person name="Clum A."/>
            <person name="Lindquist E."/>
            <person name="Daum C."/>
            <person name="Ramamoorthy G.K."/>
            <person name="Gryganskyi A."/>
            <person name="Culley D."/>
            <person name="Magnuson J.K."/>
            <person name="James T.Y."/>
            <person name="O'Malley M.A."/>
            <person name="Stajich J.E."/>
            <person name="Spatafora J.W."/>
            <person name="Visel A."/>
            <person name="Grigoriev I.V."/>
        </authorList>
    </citation>
    <scope>NUCLEOTIDE SEQUENCE [LARGE SCALE GENOMIC DNA]</scope>
    <source>
        <strain evidence="6 7">NRRL 1336</strain>
    </source>
</reference>
<dbReference type="HAMAP" id="MF_03188">
    <property type="entry name" value="Methyltr_EFM4"/>
    <property type="match status" value="1"/>
</dbReference>
<dbReference type="GO" id="GO:0006417">
    <property type="term" value="P:regulation of translation"/>
    <property type="evidence" value="ECO:0007669"/>
    <property type="project" value="EnsemblFungi"/>
</dbReference>
<dbReference type="InterPro" id="IPR026635">
    <property type="entry name" value="Efm4/METTL10"/>
</dbReference>
<dbReference type="EMBL" id="MCGE01000007">
    <property type="protein sequence ID" value="ORZ19313.1"/>
    <property type="molecule type" value="Genomic_DNA"/>
</dbReference>
<evidence type="ECO:0000313" key="6">
    <source>
        <dbReference type="EMBL" id="ORZ19313.1"/>
    </source>
</evidence>
<evidence type="ECO:0000259" key="5">
    <source>
        <dbReference type="Pfam" id="PF13847"/>
    </source>
</evidence>
<dbReference type="OrthoDB" id="10069295at2759"/>
<keyword evidence="2 6" id="KW-0489">Methyltransferase</keyword>
<dbReference type="PANTHER" id="PTHR12843">
    <property type="entry name" value="PROTEIN-LYSINE N-METHYLTRANSFERASE METTL10"/>
    <property type="match status" value="1"/>
</dbReference>
<keyword evidence="7" id="KW-1185">Reference proteome</keyword>
<evidence type="ECO:0000256" key="1">
    <source>
        <dbReference type="ARBA" id="ARBA00022490"/>
    </source>
</evidence>
<protein>
    <submittedName>
        <fullName evidence="6">S-adenosyl-L-methionine-dependent methyltransferase</fullName>
    </submittedName>
</protein>
<dbReference type="GO" id="GO:0032259">
    <property type="term" value="P:methylation"/>
    <property type="evidence" value="ECO:0007669"/>
    <property type="project" value="UniProtKB-KW"/>
</dbReference>
<feature type="non-terminal residue" evidence="6">
    <location>
        <position position="239"/>
    </location>
</feature>
<keyword evidence="3 6" id="KW-0808">Transferase</keyword>
<dbReference type="InterPro" id="IPR025714">
    <property type="entry name" value="Methyltranfer_dom"/>
</dbReference>
<dbReference type="CDD" id="cd02440">
    <property type="entry name" value="AdoMet_MTases"/>
    <property type="match status" value="1"/>
</dbReference>
<evidence type="ECO:0000256" key="4">
    <source>
        <dbReference type="ARBA" id="ARBA00022691"/>
    </source>
</evidence>
<evidence type="ECO:0000313" key="7">
    <source>
        <dbReference type="Proteomes" id="UP000193560"/>
    </source>
</evidence>
<organism evidence="6 7">
    <name type="scientific">Absidia repens</name>
    <dbReference type="NCBI Taxonomy" id="90262"/>
    <lineage>
        <taxon>Eukaryota</taxon>
        <taxon>Fungi</taxon>
        <taxon>Fungi incertae sedis</taxon>
        <taxon>Mucoromycota</taxon>
        <taxon>Mucoromycotina</taxon>
        <taxon>Mucoromycetes</taxon>
        <taxon>Mucorales</taxon>
        <taxon>Cunninghamellaceae</taxon>
        <taxon>Absidia</taxon>
    </lineage>
</organism>
<dbReference type="STRING" id="90262.A0A1X2IMR5"/>
<dbReference type="Gene3D" id="3.40.50.150">
    <property type="entry name" value="Vaccinia Virus protein VP39"/>
    <property type="match status" value="1"/>
</dbReference>
<keyword evidence="4" id="KW-0949">S-adenosyl-L-methionine</keyword>
<dbReference type="AlphaFoldDB" id="A0A1X2IMR5"/>
<dbReference type="Pfam" id="PF13847">
    <property type="entry name" value="Methyltransf_31"/>
    <property type="match status" value="1"/>
</dbReference>
<feature type="domain" description="Methyltransferase" evidence="5">
    <location>
        <begin position="60"/>
        <end position="208"/>
    </location>
</feature>
<evidence type="ECO:0000256" key="3">
    <source>
        <dbReference type="ARBA" id="ARBA00022679"/>
    </source>
</evidence>
<dbReference type="GO" id="GO:0016279">
    <property type="term" value="F:protein-lysine N-methyltransferase activity"/>
    <property type="evidence" value="ECO:0007669"/>
    <property type="project" value="EnsemblFungi"/>
</dbReference>
<comment type="caution">
    <text evidence="6">The sequence shown here is derived from an EMBL/GenBank/DDBJ whole genome shotgun (WGS) entry which is preliminary data.</text>
</comment>
<gene>
    <name evidence="6" type="ORF">BCR42DRAFT_409562</name>
</gene>
<proteinExistence type="inferred from homology"/>
<dbReference type="GO" id="GO:0005737">
    <property type="term" value="C:cytoplasm"/>
    <property type="evidence" value="ECO:0007669"/>
    <property type="project" value="TreeGrafter"/>
</dbReference>
<evidence type="ECO:0000256" key="2">
    <source>
        <dbReference type="ARBA" id="ARBA00022603"/>
    </source>
</evidence>